<feature type="transmembrane region" description="Helical" evidence="1">
    <location>
        <begin position="12"/>
        <end position="38"/>
    </location>
</feature>
<keyword evidence="3" id="KW-1185">Reference proteome</keyword>
<keyword evidence="1" id="KW-1133">Transmembrane helix</keyword>
<comment type="caution">
    <text evidence="2">The sequence shown here is derived from an EMBL/GenBank/DDBJ whole genome shotgun (WGS) entry which is preliminary data.</text>
</comment>
<name>A0ABW4FZB6_9ACTN</name>
<reference evidence="3" key="1">
    <citation type="journal article" date="2019" name="Int. J. Syst. Evol. Microbiol.">
        <title>The Global Catalogue of Microorganisms (GCM) 10K type strain sequencing project: providing services to taxonomists for standard genome sequencing and annotation.</title>
        <authorList>
            <consortium name="The Broad Institute Genomics Platform"/>
            <consortium name="The Broad Institute Genome Sequencing Center for Infectious Disease"/>
            <person name="Wu L."/>
            <person name="Ma J."/>
        </authorList>
    </citation>
    <scope>NUCLEOTIDE SEQUENCE [LARGE SCALE GENOMIC DNA]</scope>
    <source>
        <strain evidence="3">CGMCC 1.15399</strain>
    </source>
</reference>
<sequence length="66" mass="7230">MIVINATWQRVALCGLLAVPLALVIVCMVPALLVLPFFASGREFILKLIDKITAWARAIVPRVDAK</sequence>
<evidence type="ECO:0000256" key="1">
    <source>
        <dbReference type="SAM" id="Phobius"/>
    </source>
</evidence>
<gene>
    <name evidence="2" type="ORF">ACFSJ0_01510</name>
</gene>
<keyword evidence="1" id="KW-0812">Transmembrane</keyword>
<proteinExistence type="predicted"/>
<evidence type="ECO:0000313" key="3">
    <source>
        <dbReference type="Proteomes" id="UP001597097"/>
    </source>
</evidence>
<evidence type="ECO:0000313" key="2">
    <source>
        <dbReference type="EMBL" id="MFD1535689.1"/>
    </source>
</evidence>
<keyword evidence="1" id="KW-0472">Membrane</keyword>
<organism evidence="2 3">
    <name type="scientific">Nonomuraea guangzhouensis</name>
    <dbReference type="NCBI Taxonomy" id="1291555"/>
    <lineage>
        <taxon>Bacteria</taxon>
        <taxon>Bacillati</taxon>
        <taxon>Actinomycetota</taxon>
        <taxon>Actinomycetes</taxon>
        <taxon>Streptosporangiales</taxon>
        <taxon>Streptosporangiaceae</taxon>
        <taxon>Nonomuraea</taxon>
    </lineage>
</organism>
<accession>A0ABW4FZB6</accession>
<evidence type="ECO:0008006" key="4">
    <source>
        <dbReference type="Google" id="ProtNLM"/>
    </source>
</evidence>
<dbReference type="RefSeq" id="WP_219536228.1">
    <property type="nucleotide sequence ID" value="NZ_JAHKRM010000029.1"/>
</dbReference>
<protein>
    <recommendedName>
        <fullName evidence="4">dTMP kinase</fullName>
    </recommendedName>
</protein>
<dbReference type="Proteomes" id="UP001597097">
    <property type="component" value="Unassembled WGS sequence"/>
</dbReference>
<dbReference type="EMBL" id="JBHUCM010000003">
    <property type="protein sequence ID" value="MFD1535689.1"/>
    <property type="molecule type" value="Genomic_DNA"/>
</dbReference>